<evidence type="ECO:0000256" key="6">
    <source>
        <dbReference type="SAM" id="Phobius"/>
    </source>
</evidence>
<feature type="transmembrane region" description="Helical" evidence="6">
    <location>
        <begin position="280"/>
        <end position="303"/>
    </location>
</feature>
<dbReference type="eggNOG" id="COG2177">
    <property type="taxonomic scope" value="Bacteria"/>
</dbReference>
<evidence type="ECO:0000256" key="1">
    <source>
        <dbReference type="ARBA" id="ARBA00004651"/>
    </source>
</evidence>
<reference evidence="8 9" key="1">
    <citation type="journal article" date="2008" name="BMC Genomics">
        <title>Complete genome of Phenylobacterium zucineum - a novel facultative intracellular bacterium isolated from human erythroleukemia cell line K562.</title>
        <authorList>
            <person name="Luo Y."/>
            <person name="Xu X."/>
            <person name="Ding Z."/>
            <person name="Liu Z."/>
            <person name="Zhang B."/>
            <person name="Yan Z."/>
            <person name="Sun J."/>
            <person name="Hu S."/>
            <person name="Hu X."/>
        </authorList>
    </citation>
    <scope>NUCLEOTIDE SEQUENCE [LARGE SCALE GENOMIC DNA]</scope>
    <source>
        <strain evidence="8 9">HLK1</strain>
    </source>
</reference>
<accession>B4RF55</accession>
<keyword evidence="4 6" id="KW-1133">Transmembrane helix</keyword>
<keyword evidence="8" id="KW-0131">Cell cycle</keyword>
<evidence type="ECO:0000256" key="4">
    <source>
        <dbReference type="ARBA" id="ARBA00022989"/>
    </source>
</evidence>
<dbReference type="InterPro" id="IPR004513">
    <property type="entry name" value="FtsX"/>
</dbReference>
<name>B4RF55_PHEZH</name>
<sequence length="314" mass="32353">MSRTPQAQTRTQTRKVRAAEPPLDVAAWRPAPFLPRSDARDPALIFVIAVLCFLACLTTLFVIAGDRAAGGWAAQLTGEATVIVRASGGETPDAAAARAAEALAGVPGVAEARALEREKAYELVRPWLGDVSDLDDLPVPRLVAVTLDRETPATGEQLTGALKAQGLDAVVDDHSVWLDDIRRAAGVVRWTGAGIFLLIAVAAGAVVAFATRAGLAARRDVVEVLHLAGAEDGYIARLFQLRFAGVAAVAGAVGAAGAALLGALLRLVGGGEGITPALPIAWIDLLAVLPCPLLAAGVAAVAARLTATRLIRDL</sequence>
<dbReference type="Proteomes" id="UP000001868">
    <property type="component" value="Chromosome"/>
</dbReference>
<evidence type="ECO:0000313" key="9">
    <source>
        <dbReference type="Proteomes" id="UP000001868"/>
    </source>
</evidence>
<evidence type="ECO:0000259" key="7">
    <source>
        <dbReference type="Pfam" id="PF02687"/>
    </source>
</evidence>
<dbReference type="InterPro" id="IPR003838">
    <property type="entry name" value="ABC3_permease_C"/>
</dbReference>
<dbReference type="PANTHER" id="PTHR47755:SF1">
    <property type="entry name" value="CELL DIVISION PROTEIN FTSX"/>
    <property type="match status" value="1"/>
</dbReference>
<dbReference type="Pfam" id="PF02687">
    <property type="entry name" value="FtsX"/>
    <property type="match status" value="1"/>
</dbReference>
<dbReference type="PANTHER" id="PTHR47755">
    <property type="entry name" value="CELL DIVISION PROTEIN FTSX"/>
    <property type="match status" value="1"/>
</dbReference>
<feature type="domain" description="ABC3 transporter permease C-terminal" evidence="7">
    <location>
        <begin position="195"/>
        <end position="308"/>
    </location>
</feature>
<dbReference type="RefSeq" id="WP_012521191.1">
    <property type="nucleotide sequence ID" value="NC_011144.1"/>
</dbReference>
<gene>
    <name evidence="8" type="primary">ftsX</name>
    <name evidence="8" type="ordered locus">PHZ_c0629</name>
</gene>
<evidence type="ECO:0000313" key="8">
    <source>
        <dbReference type="EMBL" id="ACG77043.1"/>
    </source>
</evidence>
<dbReference type="STRING" id="450851.PHZ_c0629"/>
<keyword evidence="9" id="KW-1185">Reference proteome</keyword>
<organism evidence="8 9">
    <name type="scientific">Phenylobacterium zucineum (strain HLK1)</name>
    <dbReference type="NCBI Taxonomy" id="450851"/>
    <lineage>
        <taxon>Bacteria</taxon>
        <taxon>Pseudomonadati</taxon>
        <taxon>Pseudomonadota</taxon>
        <taxon>Alphaproteobacteria</taxon>
        <taxon>Caulobacterales</taxon>
        <taxon>Caulobacteraceae</taxon>
        <taxon>Phenylobacterium</taxon>
    </lineage>
</organism>
<dbReference type="GO" id="GO:0032153">
    <property type="term" value="C:cell division site"/>
    <property type="evidence" value="ECO:0007669"/>
    <property type="project" value="TreeGrafter"/>
</dbReference>
<dbReference type="GO" id="GO:0005886">
    <property type="term" value="C:plasma membrane"/>
    <property type="evidence" value="ECO:0007669"/>
    <property type="project" value="UniProtKB-SubCell"/>
</dbReference>
<dbReference type="HOGENOM" id="CLU_067538_0_0_5"/>
<comment type="subcellular location">
    <subcellularLocation>
        <location evidence="1">Cell membrane</location>
        <topology evidence="1">Multi-pass membrane protein</topology>
    </subcellularLocation>
</comment>
<dbReference type="KEGG" id="pzu:PHZ_c0629"/>
<feature type="transmembrane region" description="Helical" evidence="6">
    <location>
        <begin position="43"/>
        <end position="64"/>
    </location>
</feature>
<keyword evidence="5 6" id="KW-0472">Membrane</keyword>
<dbReference type="AlphaFoldDB" id="B4RF55"/>
<protein>
    <submittedName>
        <fullName evidence="8">Cell division protein</fullName>
    </submittedName>
</protein>
<feature type="transmembrane region" description="Helical" evidence="6">
    <location>
        <begin position="187"/>
        <end position="210"/>
    </location>
</feature>
<evidence type="ECO:0000256" key="2">
    <source>
        <dbReference type="ARBA" id="ARBA00022475"/>
    </source>
</evidence>
<evidence type="ECO:0000256" key="3">
    <source>
        <dbReference type="ARBA" id="ARBA00022692"/>
    </source>
</evidence>
<proteinExistence type="predicted"/>
<feature type="transmembrane region" description="Helical" evidence="6">
    <location>
        <begin position="243"/>
        <end position="268"/>
    </location>
</feature>
<keyword evidence="3 6" id="KW-0812">Transmembrane</keyword>
<dbReference type="GO" id="GO:0051301">
    <property type="term" value="P:cell division"/>
    <property type="evidence" value="ECO:0007669"/>
    <property type="project" value="UniProtKB-KW"/>
</dbReference>
<dbReference type="OrthoDB" id="9814843at2"/>
<evidence type="ECO:0000256" key="5">
    <source>
        <dbReference type="ARBA" id="ARBA00023136"/>
    </source>
</evidence>
<dbReference type="EMBL" id="CP000747">
    <property type="protein sequence ID" value="ACG77043.1"/>
    <property type="molecule type" value="Genomic_DNA"/>
</dbReference>
<keyword evidence="8" id="KW-0132">Cell division</keyword>
<keyword evidence="2" id="KW-1003">Cell membrane</keyword>